<keyword evidence="3" id="KW-0809">Transit peptide</keyword>
<evidence type="ECO:0000256" key="6">
    <source>
        <dbReference type="ARBA" id="ARBA00044735"/>
    </source>
</evidence>
<sequence length="112" mass="12709">LTVIYGGLKSLSIVLPPFTLTSGCCYRAVMPKGSPQTLRHFIYRSQVLSLYRQFVRATRSLGGGPSRAELTQEVRRNFEAQKQVADLQAIKFHLSEGRKRLEQLQDMLGLQR</sequence>
<evidence type="ECO:0000256" key="1">
    <source>
        <dbReference type="ARBA" id="ARBA00004173"/>
    </source>
</evidence>
<comment type="function">
    <text evidence="6">Involved in efficient integration of the N-module into mitochondrial respiratory chain complex I.</text>
</comment>
<keyword evidence="4" id="KW-0496">Mitochondrion</keyword>
<feature type="domain" description="Complex 1 LYR protein" evidence="7">
    <location>
        <begin position="46"/>
        <end position="103"/>
    </location>
</feature>
<organism evidence="8 9">
    <name type="scientific">Astrephomene gubernaculifera</name>
    <dbReference type="NCBI Taxonomy" id="47775"/>
    <lineage>
        <taxon>Eukaryota</taxon>
        <taxon>Viridiplantae</taxon>
        <taxon>Chlorophyta</taxon>
        <taxon>core chlorophytes</taxon>
        <taxon>Chlorophyceae</taxon>
        <taxon>CS clade</taxon>
        <taxon>Chlamydomonadales</taxon>
        <taxon>Astrephomenaceae</taxon>
        <taxon>Astrephomene</taxon>
    </lineage>
</organism>
<evidence type="ECO:0000259" key="7">
    <source>
        <dbReference type="Pfam" id="PF05347"/>
    </source>
</evidence>
<name>A0AAD3HT19_9CHLO</name>
<dbReference type="PANTHER" id="PTHR13675">
    <property type="entry name" value="LYR MOTIF-CONTAINING PROTEIN 2"/>
    <property type="match status" value="1"/>
</dbReference>
<dbReference type="Proteomes" id="UP001054857">
    <property type="component" value="Unassembled WGS sequence"/>
</dbReference>
<comment type="caution">
    <text evidence="8">The sequence shown here is derived from an EMBL/GenBank/DDBJ whole genome shotgun (WGS) entry which is preliminary data.</text>
</comment>
<proteinExistence type="inferred from homology"/>
<comment type="subcellular location">
    <subcellularLocation>
        <location evidence="1">Mitochondrion</location>
    </subcellularLocation>
</comment>
<evidence type="ECO:0000256" key="3">
    <source>
        <dbReference type="ARBA" id="ARBA00022946"/>
    </source>
</evidence>
<dbReference type="AlphaFoldDB" id="A0AAD3HT19"/>
<feature type="non-terminal residue" evidence="8">
    <location>
        <position position="112"/>
    </location>
</feature>
<gene>
    <name evidence="8" type="ORF">Agub_g15386</name>
</gene>
<dbReference type="InterPro" id="IPR045293">
    <property type="entry name" value="Complex1_LYR_LYRM2"/>
</dbReference>
<accession>A0AAD3HT19</accession>
<keyword evidence="9" id="KW-1185">Reference proteome</keyword>
<evidence type="ECO:0000256" key="2">
    <source>
        <dbReference type="ARBA" id="ARBA00009508"/>
    </source>
</evidence>
<dbReference type="EMBL" id="BMAR01000071">
    <property type="protein sequence ID" value="GFR52774.1"/>
    <property type="molecule type" value="Genomic_DNA"/>
</dbReference>
<dbReference type="PANTHER" id="PTHR13675:SF0">
    <property type="entry name" value="LYR MOTIF-CONTAINING PROTEIN 2"/>
    <property type="match status" value="1"/>
</dbReference>
<evidence type="ECO:0000256" key="5">
    <source>
        <dbReference type="ARBA" id="ARBA00026235"/>
    </source>
</evidence>
<evidence type="ECO:0000313" key="8">
    <source>
        <dbReference type="EMBL" id="GFR52774.1"/>
    </source>
</evidence>
<evidence type="ECO:0000313" key="9">
    <source>
        <dbReference type="Proteomes" id="UP001054857"/>
    </source>
</evidence>
<dbReference type="GO" id="GO:0005739">
    <property type="term" value="C:mitochondrion"/>
    <property type="evidence" value="ECO:0007669"/>
    <property type="project" value="UniProtKB-SubCell"/>
</dbReference>
<evidence type="ECO:0000256" key="4">
    <source>
        <dbReference type="ARBA" id="ARBA00023128"/>
    </source>
</evidence>
<dbReference type="CDD" id="cd20262">
    <property type="entry name" value="Complex1_LYR_LYRM2"/>
    <property type="match status" value="1"/>
</dbReference>
<comment type="similarity">
    <text evidence="2">Belongs to the complex I LYR family.</text>
</comment>
<dbReference type="Pfam" id="PF05347">
    <property type="entry name" value="Complex1_LYR"/>
    <property type="match status" value="1"/>
</dbReference>
<reference evidence="8 9" key="1">
    <citation type="journal article" date="2021" name="Sci. Rep.">
        <title>Genome sequencing of the multicellular alga Astrephomene provides insights into convergent evolution of germ-soma differentiation.</title>
        <authorList>
            <person name="Yamashita S."/>
            <person name="Yamamoto K."/>
            <person name="Matsuzaki R."/>
            <person name="Suzuki S."/>
            <person name="Yamaguchi H."/>
            <person name="Hirooka S."/>
            <person name="Minakuchi Y."/>
            <person name="Miyagishima S."/>
            <person name="Kawachi M."/>
            <person name="Toyoda A."/>
            <person name="Nozaki H."/>
        </authorList>
    </citation>
    <scope>NUCLEOTIDE SEQUENCE [LARGE SCALE GENOMIC DNA]</scope>
    <source>
        <strain evidence="8 9">NIES-4017</strain>
    </source>
</reference>
<dbReference type="InterPro" id="IPR008011">
    <property type="entry name" value="Complex1_LYR_dom"/>
</dbReference>
<protein>
    <recommendedName>
        <fullName evidence="5">LYR motif-containing protein 2</fullName>
    </recommendedName>
</protein>